<dbReference type="InterPro" id="IPR025252">
    <property type="entry name" value="DUF4200"/>
</dbReference>
<feature type="domain" description="DUF4200" evidence="3">
    <location>
        <begin position="1"/>
        <end position="80"/>
    </location>
</feature>
<organism evidence="4 5">
    <name type="scientific">Rotaria magnacalcarata</name>
    <dbReference type="NCBI Taxonomy" id="392030"/>
    <lineage>
        <taxon>Eukaryota</taxon>
        <taxon>Metazoa</taxon>
        <taxon>Spiralia</taxon>
        <taxon>Gnathifera</taxon>
        <taxon>Rotifera</taxon>
        <taxon>Eurotatoria</taxon>
        <taxon>Bdelloidea</taxon>
        <taxon>Philodinida</taxon>
        <taxon>Philodinidae</taxon>
        <taxon>Rotaria</taxon>
    </lineage>
</organism>
<proteinExistence type="predicted"/>
<evidence type="ECO:0000313" key="4">
    <source>
        <dbReference type="EMBL" id="CAF4438470.1"/>
    </source>
</evidence>
<keyword evidence="1 2" id="KW-0175">Coiled coil</keyword>
<evidence type="ECO:0000259" key="3">
    <source>
        <dbReference type="Pfam" id="PF13863"/>
    </source>
</evidence>
<gene>
    <name evidence="4" type="ORF">SMN809_LOCUS32162</name>
</gene>
<dbReference type="AlphaFoldDB" id="A0A8S2W882"/>
<evidence type="ECO:0000256" key="1">
    <source>
        <dbReference type="ARBA" id="ARBA00023054"/>
    </source>
</evidence>
<accession>A0A8S2W882</accession>
<name>A0A8S2W882_9BILA</name>
<comment type="caution">
    <text evidence="4">The sequence shown here is derived from an EMBL/GenBank/DDBJ whole genome shotgun (WGS) entry which is preliminary data.</text>
</comment>
<dbReference type="Pfam" id="PF13863">
    <property type="entry name" value="DUF4200"/>
    <property type="match status" value="1"/>
</dbReference>
<dbReference type="EMBL" id="CAJOBI010066485">
    <property type="protein sequence ID" value="CAF4438470.1"/>
    <property type="molecule type" value="Genomic_DNA"/>
</dbReference>
<dbReference type="GO" id="GO:0005856">
    <property type="term" value="C:cytoskeleton"/>
    <property type="evidence" value="ECO:0007669"/>
    <property type="project" value="UniProtKB-ARBA"/>
</dbReference>
<dbReference type="PANTHER" id="PTHR21683:SF2">
    <property type="entry name" value="COILED-COIL DOMAIN-CONTAINING PROTEIN 42 LIKE-2-LIKE"/>
    <property type="match status" value="1"/>
</dbReference>
<evidence type="ECO:0000313" key="5">
    <source>
        <dbReference type="Proteomes" id="UP000676336"/>
    </source>
</evidence>
<sequence>KEHELRDSLANFEKYINELDSKRMRALKRAQDERELAAAKDKDIEKLQSEIDDLKQKKEELLARIGKFANHNKYLEKTVETADEFQEIRELIDRYTTLKTNKESLLEIQNQREDQLETLRRKREAFIQKKNNEILILNNRIGDLQHELERAEIEARRAENEWNFIQSTAAEKTLLLGNVILAVRNLQQLVVHQQKTEKDEEGPEVEDPIRRVRQQLDRVHMFIHDFTAITNEMRRFEQAKARIG</sequence>
<dbReference type="InterPro" id="IPR051147">
    <property type="entry name" value="CFAP_domain-containing"/>
</dbReference>
<dbReference type="PANTHER" id="PTHR21683">
    <property type="entry name" value="COILED-COIL DOMAIN-CONTAINING PROTEIN 42 LIKE-2-LIKE-RELATED"/>
    <property type="match status" value="1"/>
</dbReference>
<feature type="coiled-coil region" evidence="2">
    <location>
        <begin position="102"/>
        <end position="168"/>
    </location>
</feature>
<reference evidence="4" key="1">
    <citation type="submission" date="2021-02" db="EMBL/GenBank/DDBJ databases">
        <authorList>
            <person name="Nowell W R."/>
        </authorList>
    </citation>
    <scope>NUCLEOTIDE SEQUENCE</scope>
</reference>
<feature type="non-terminal residue" evidence="4">
    <location>
        <position position="1"/>
    </location>
</feature>
<evidence type="ECO:0000256" key="2">
    <source>
        <dbReference type="SAM" id="Coils"/>
    </source>
</evidence>
<protein>
    <recommendedName>
        <fullName evidence="3">DUF4200 domain-containing protein</fullName>
    </recommendedName>
</protein>
<dbReference type="Proteomes" id="UP000676336">
    <property type="component" value="Unassembled WGS sequence"/>
</dbReference>
<feature type="coiled-coil region" evidence="2">
    <location>
        <begin position="30"/>
        <end position="71"/>
    </location>
</feature>